<comment type="subcellular location">
    <subcellularLocation>
        <location evidence="1">Membrane</location>
        <topology evidence="1">Multi-pass membrane protein</topology>
    </subcellularLocation>
</comment>
<dbReference type="NCBIfam" id="TIGR03716">
    <property type="entry name" value="R_switched_YkoY"/>
    <property type="match status" value="1"/>
</dbReference>
<evidence type="ECO:0000256" key="7">
    <source>
        <dbReference type="SAM" id="Phobius"/>
    </source>
</evidence>
<reference evidence="9 14" key="2">
    <citation type="submission" date="2019-10" db="EMBL/GenBank/DDBJ databases">
        <title>Genome Sequencing and assembly of Lactobacillus fermentum I2, a lactic acid bacteria.</title>
        <authorList>
            <person name="Lopes L.S."/>
            <person name="Persinoti G.F."/>
            <person name="Riano-Pachon D.M."/>
            <person name="Labate C.A."/>
        </authorList>
    </citation>
    <scope>NUCLEOTIDE SEQUENCE [LARGE SCALE GENOMIC DNA]</scope>
    <source>
        <strain evidence="9 14">I2</strain>
    </source>
</reference>
<evidence type="ECO:0000256" key="6">
    <source>
        <dbReference type="SAM" id="MobiDB-lite"/>
    </source>
</evidence>
<dbReference type="EMBL" id="CP050919">
    <property type="protein sequence ID" value="QIX59501.1"/>
    <property type="molecule type" value="Genomic_DNA"/>
</dbReference>
<dbReference type="OMA" id="IEIMFLD"/>
<evidence type="ECO:0000313" key="15">
    <source>
        <dbReference type="Proteomes" id="UP000503169"/>
    </source>
</evidence>
<dbReference type="Proteomes" id="UP001218104">
    <property type="component" value="Chromosome"/>
</dbReference>
<dbReference type="Proteomes" id="UP000466799">
    <property type="component" value="Unassembled WGS sequence"/>
</dbReference>
<name>A0A0F4HHF4_LIMFE</name>
<dbReference type="PANTHER" id="PTHR30238:SF6">
    <property type="entry name" value="TERC-LIKE PROTEIN"/>
    <property type="match status" value="1"/>
</dbReference>
<sequence>MSLIENLYGPFFDLHNWAAVVTSGQDWLIILSLVMMECLLSVDNAVVLAAQTRVLPTLREQEESLFYGIWGSYLFRFLVIGIGTYLIHFWEIKALGAAYLMYMAYRFFHVKFFGKHSLHKDKKSSRLGKLTGRKRFWAVVAQIEFTDIVFSIDSVLAALAVSNNPVIVLIGGLIGILCMRGIAEFIMRLMRKVPELEPMAYVLIAVIAVKLFLTIPAIDIEIPSGLFGIFILLVFALTGVVHFLRRGKHPASSSKSVGGKKDGTSGTQR</sequence>
<dbReference type="Proteomes" id="UP000503169">
    <property type="component" value="Chromosome"/>
</dbReference>
<protein>
    <submittedName>
        <fullName evidence="10">DUF475 domain-containing protein</fullName>
    </submittedName>
    <submittedName>
        <fullName evidence="8">Membrane protein</fullName>
    </submittedName>
    <submittedName>
        <fullName evidence="12">TerC family protein</fullName>
    </submittedName>
</protein>
<reference evidence="12" key="5">
    <citation type="submission" date="2023-04" db="EMBL/GenBank/DDBJ databases">
        <title>Genomic of Limosilactobacillus fermentum MSJK0025.</title>
        <authorList>
            <person name="Yang S."/>
        </authorList>
    </citation>
    <scope>NUCLEOTIDE SEQUENCE</scope>
    <source>
        <strain evidence="12">MSJK0025</strain>
    </source>
</reference>
<feature type="transmembrane region" description="Helical" evidence="7">
    <location>
        <begin position="70"/>
        <end position="90"/>
    </location>
</feature>
<evidence type="ECO:0000313" key="9">
    <source>
        <dbReference type="EMBL" id="MPQ35707.1"/>
    </source>
</evidence>
<feature type="transmembrane region" description="Helical" evidence="7">
    <location>
        <begin position="199"/>
        <end position="218"/>
    </location>
</feature>
<dbReference type="EMBL" id="POTQ01000002">
    <property type="protein sequence ID" value="PNV58557.1"/>
    <property type="molecule type" value="Genomic_DNA"/>
</dbReference>
<keyword evidence="3 7" id="KW-0812">Transmembrane</keyword>
<gene>
    <name evidence="10" type="ORF">C1Y38_01300</name>
    <name evidence="9" type="ORF">GC247_07430</name>
    <name evidence="11" type="ORF">HCY95_01961</name>
    <name evidence="8" type="ORF">LF01B1_15320</name>
    <name evidence="12" type="ORF">P8634_10070</name>
</gene>
<evidence type="ECO:0000313" key="10">
    <source>
        <dbReference type="EMBL" id="PNV58557.1"/>
    </source>
</evidence>
<evidence type="ECO:0000313" key="11">
    <source>
        <dbReference type="EMBL" id="QIX59501.1"/>
    </source>
</evidence>
<dbReference type="EMBL" id="WHJL01000088">
    <property type="protein sequence ID" value="MPQ35707.1"/>
    <property type="molecule type" value="Genomic_DNA"/>
</dbReference>
<dbReference type="Proteomes" id="UP000236514">
    <property type="component" value="Unassembled WGS sequence"/>
</dbReference>
<proteinExistence type="inferred from homology"/>
<evidence type="ECO:0000313" key="16">
    <source>
        <dbReference type="Proteomes" id="UP000653631"/>
    </source>
</evidence>
<keyword evidence="4 7" id="KW-1133">Transmembrane helix</keyword>
<feature type="transmembrane region" description="Helical" evidence="7">
    <location>
        <begin position="27"/>
        <end position="50"/>
    </location>
</feature>
<evidence type="ECO:0000256" key="2">
    <source>
        <dbReference type="ARBA" id="ARBA00007511"/>
    </source>
</evidence>
<evidence type="ECO:0000256" key="4">
    <source>
        <dbReference type="ARBA" id="ARBA00022989"/>
    </source>
</evidence>
<accession>A0A0F4HHF4</accession>
<organism evidence="10 13">
    <name type="scientific">Limosilactobacillus fermentum</name>
    <name type="common">Lactobacillus fermentum</name>
    <dbReference type="NCBI Taxonomy" id="1613"/>
    <lineage>
        <taxon>Bacteria</taxon>
        <taxon>Bacillati</taxon>
        <taxon>Bacillota</taxon>
        <taxon>Bacilli</taxon>
        <taxon>Lactobacillales</taxon>
        <taxon>Lactobacillaceae</taxon>
        <taxon>Limosilactobacillus</taxon>
    </lineage>
</organism>
<dbReference type="Proteomes" id="UP000653631">
    <property type="component" value="Unassembled WGS sequence"/>
</dbReference>
<evidence type="ECO:0000313" key="13">
    <source>
        <dbReference type="Proteomes" id="UP000236514"/>
    </source>
</evidence>
<dbReference type="Pfam" id="PF03741">
    <property type="entry name" value="TerC"/>
    <property type="match status" value="1"/>
</dbReference>
<evidence type="ECO:0000256" key="1">
    <source>
        <dbReference type="ARBA" id="ARBA00004141"/>
    </source>
</evidence>
<dbReference type="GO" id="GO:0016020">
    <property type="term" value="C:membrane"/>
    <property type="evidence" value="ECO:0007669"/>
    <property type="project" value="UniProtKB-SubCell"/>
</dbReference>
<dbReference type="EMBL" id="CP121468">
    <property type="protein sequence ID" value="WFR89076.1"/>
    <property type="molecule type" value="Genomic_DNA"/>
</dbReference>
<dbReference type="PANTHER" id="PTHR30238">
    <property type="entry name" value="MEMBRANE BOUND PREDICTED REDOX MODULATOR"/>
    <property type="match status" value="1"/>
</dbReference>
<comment type="similarity">
    <text evidence="2">Belongs to the TerC family.</text>
</comment>
<evidence type="ECO:0000256" key="3">
    <source>
        <dbReference type="ARBA" id="ARBA00022692"/>
    </source>
</evidence>
<evidence type="ECO:0000256" key="5">
    <source>
        <dbReference type="ARBA" id="ARBA00023136"/>
    </source>
</evidence>
<dbReference type="STRING" id="1613.GCA_002119645_02108"/>
<dbReference type="EMBL" id="BOLH01000017">
    <property type="protein sequence ID" value="GIC72517.1"/>
    <property type="molecule type" value="Genomic_DNA"/>
</dbReference>
<keyword evidence="5 7" id="KW-0472">Membrane</keyword>
<dbReference type="AlphaFoldDB" id="A0A0F4HHF4"/>
<feature type="region of interest" description="Disordered" evidence="6">
    <location>
        <begin position="249"/>
        <end position="269"/>
    </location>
</feature>
<dbReference type="InterPro" id="IPR022493">
    <property type="entry name" value="CHP03716_TM_YkoY"/>
</dbReference>
<evidence type="ECO:0000313" key="14">
    <source>
        <dbReference type="Proteomes" id="UP000466799"/>
    </source>
</evidence>
<feature type="transmembrane region" description="Helical" evidence="7">
    <location>
        <begin position="166"/>
        <end position="187"/>
    </location>
</feature>
<evidence type="ECO:0000313" key="12">
    <source>
        <dbReference type="EMBL" id="WFR89076.1"/>
    </source>
</evidence>
<dbReference type="RefSeq" id="WP_003681229.1">
    <property type="nucleotide sequence ID" value="NZ_BJLV01000028.1"/>
</dbReference>
<reference evidence="8 16" key="4">
    <citation type="submission" date="2021-01" db="EMBL/GenBank/DDBJ databases">
        <title>Development of a method for detection of lactic acid bacteria that cause putrefactive shochu mash.</title>
        <authorList>
            <person name="Takashita H."/>
            <person name="Fujihara E."/>
            <person name="Takayama K."/>
            <person name="Yamamoto H."/>
            <person name="Mizutani M."/>
            <person name="Kajiwara Y."/>
        </authorList>
    </citation>
    <scope>NUCLEOTIDE SEQUENCE [LARGE SCALE GENOMIC DNA]</scope>
    <source>
        <strain evidence="8 16">01-B1</strain>
    </source>
</reference>
<reference evidence="11 15" key="3">
    <citation type="submission" date="2020-04" db="EMBL/GenBank/DDBJ databases">
        <title>Novel strain L. Fermentum HFD1 producer antibacterial peptides.</title>
        <authorList>
            <person name="Ozhegov G.D."/>
            <person name="Pavlova A.S."/>
            <person name="Zhuravleva D.E."/>
            <person name="Gogoleva N.V."/>
            <person name="Shagimardanova E.I."/>
            <person name="Markelova M.I."/>
            <person name="Yarullina D.R."/>
            <person name="Kayumov A.R."/>
        </authorList>
    </citation>
    <scope>NUCLEOTIDE SEQUENCE [LARGE SCALE GENOMIC DNA]</scope>
    <source>
        <strain evidence="11 15">HFD1</strain>
    </source>
</reference>
<evidence type="ECO:0000313" key="8">
    <source>
        <dbReference type="EMBL" id="GIC72517.1"/>
    </source>
</evidence>
<reference evidence="10 13" key="1">
    <citation type="submission" date="2018-01" db="EMBL/GenBank/DDBJ databases">
        <title>Draft genome sequence of the feruloyl esterase-producing strain Lactobacillus fermentum CRL 1446, isolated from artisanal goat milk cheese.</title>
        <authorList>
            <person name="Abeijon Mukdsi M.C."/>
            <person name="Saavedra L."/>
            <person name="Gauffin Cano M.P."/>
            <person name="Hebert E.M."/>
            <person name="Medina R.B."/>
        </authorList>
    </citation>
    <scope>NUCLEOTIDE SEQUENCE [LARGE SCALE GENOMIC DNA]</scope>
    <source>
        <strain evidence="10 13">CRL 1446</strain>
    </source>
</reference>
<dbReference type="InterPro" id="IPR005496">
    <property type="entry name" value="Integral_membrane_TerC"/>
</dbReference>
<feature type="transmembrane region" description="Helical" evidence="7">
    <location>
        <begin position="224"/>
        <end position="244"/>
    </location>
</feature>